<dbReference type="EMBL" id="KV424025">
    <property type="protein sequence ID" value="KZT53932.1"/>
    <property type="molecule type" value="Genomic_DNA"/>
</dbReference>
<evidence type="ECO:0000256" key="3">
    <source>
        <dbReference type="ARBA" id="ARBA00012387"/>
    </source>
</evidence>
<dbReference type="Pfam" id="PF25087">
    <property type="entry name" value="GMPPB_C"/>
    <property type="match status" value="1"/>
</dbReference>
<dbReference type="STRING" id="1353952.A0A165E1T7"/>
<accession>A0A165E1T7</accession>
<dbReference type="PROSITE" id="PS00101">
    <property type="entry name" value="HEXAPEP_TRANSFERASES"/>
    <property type="match status" value="2"/>
</dbReference>
<comment type="catalytic activity">
    <reaction evidence="5">
        <text>alpha-D-mannose 1-phosphate + GTP + H(+) = GDP-alpha-D-mannose + diphosphate</text>
        <dbReference type="Rhea" id="RHEA:15229"/>
        <dbReference type="ChEBI" id="CHEBI:15378"/>
        <dbReference type="ChEBI" id="CHEBI:33019"/>
        <dbReference type="ChEBI" id="CHEBI:37565"/>
        <dbReference type="ChEBI" id="CHEBI:57527"/>
        <dbReference type="ChEBI" id="CHEBI:58409"/>
        <dbReference type="EC" id="2.7.7.13"/>
    </reaction>
</comment>
<dbReference type="SUPFAM" id="SSF51161">
    <property type="entry name" value="Trimeric LpxA-like enzymes"/>
    <property type="match status" value="1"/>
</dbReference>
<proteinExistence type="inferred from homology"/>
<evidence type="ECO:0000259" key="7">
    <source>
        <dbReference type="Pfam" id="PF25087"/>
    </source>
</evidence>
<dbReference type="InterPro" id="IPR005835">
    <property type="entry name" value="NTP_transferase_dom"/>
</dbReference>
<name>A0A165E1T7_9BASI</name>
<reference evidence="8 9" key="1">
    <citation type="journal article" date="2016" name="Mol. Biol. Evol.">
        <title>Comparative Genomics of Early-Diverging Mushroom-Forming Fungi Provides Insights into the Origins of Lignocellulose Decay Capabilities.</title>
        <authorList>
            <person name="Nagy L.G."/>
            <person name="Riley R."/>
            <person name="Tritt A."/>
            <person name="Adam C."/>
            <person name="Daum C."/>
            <person name="Floudas D."/>
            <person name="Sun H."/>
            <person name="Yadav J.S."/>
            <person name="Pangilinan J."/>
            <person name="Larsson K.H."/>
            <person name="Matsuura K."/>
            <person name="Barry K."/>
            <person name="Labutti K."/>
            <person name="Kuo R."/>
            <person name="Ohm R.A."/>
            <person name="Bhattacharya S.S."/>
            <person name="Shirouzu T."/>
            <person name="Yoshinaga Y."/>
            <person name="Martin F.M."/>
            <person name="Grigoriev I.V."/>
            <person name="Hibbett D.S."/>
        </authorList>
    </citation>
    <scope>NUCLEOTIDE SEQUENCE [LARGE SCALE GENOMIC DNA]</scope>
    <source>
        <strain evidence="8 9">HHB12733</strain>
    </source>
</reference>
<comment type="similarity">
    <text evidence="2">Belongs to the transferase hexapeptide repeat family.</text>
</comment>
<dbReference type="Pfam" id="PF00483">
    <property type="entry name" value="NTP_transferase"/>
    <property type="match status" value="1"/>
</dbReference>
<evidence type="ECO:0000256" key="1">
    <source>
        <dbReference type="ARBA" id="ARBA00004823"/>
    </source>
</evidence>
<dbReference type="InterPro" id="IPR011004">
    <property type="entry name" value="Trimer_LpxA-like_sf"/>
</dbReference>
<dbReference type="GO" id="GO:0004475">
    <property type="term" value="F:mannose-1-phosphate guanylyltransferase (GTP) activity"/>
    <property type="evidence" value="ECO:0007669"/>
    <property type="project" value="UniProtKB-EC"/>
</dbReference>
<evidence type="ECO:0000256" key="4">
    <source>
        <dbReference type="ARBA" id="ARBA00022679"/>
    </source>
</evidence>
<comment type="pathway">
    <text evidence="1">Nucleotide-sugar biosynthesis; GDP-alpha-D-mannose biosynthesis; GDP-alpha-D-mannose from alpha-D-mannose 1-phosphate (GTP route): step 1/1.</text>
</comment>
<evidence type="ECO:0000259" key="6">
    <source>
        <dbReference type="Pfam" id="PF00483"/>
    </source>
</evidence>
<dbReference type="CDD" id="cd03356">
    <property type="entry name" value="LbH_G1P_AT_C_like"/>
    <property type="match status" value="1"/>
</dbReference>
<evidence type="ECO:0000256" key="5">
    <source>
        <dbReference type="ARBA" id="ARBA00047343"/>
    </source>
</evidence>
<dbReference type="SUPFAM" id="SSF53448">
    <property type="entry name" value="Nucleotide-diphospho-sugar transferases"/>
    <property type="match status" value="1"/>
</dbReference>
<evidence type="ECO:0000256" key="2">
    <source>
        <dbReference type="ARBA" id="ARBA00007274"/>
    </source>
</evidence>
<dbReference type="CDD" id="cd06428">
    <property type="entry name" value="M1P_guanylylT_A_like_N"/>
    <property type="match status" value="1"/>
</dbReference>
<evidence type="ECO:0000313" key="8">
    <source>
        <dbReference type="EMBL" id="KZT53932.1"/>
    </source>
</evidence>
<sequence length="409" mass="45102">MSVSSKAIILIGGPSKGTRMRPLTLDTPKPLFPIAGRPLIWHHIRALSKVHGITEVFLIGFYEDAVFAPFLKDVSREFKNLSVKYMREYQALGTAGGLYHFRDTILRGTPGQIFVLHADICCSFPLKELQDFHGTHRGLVSMLGVRVPKETASKYGCIVPDTQTKQVLHYVEKPEGFISDLINGGVYLLEAQGFFDAIRAAMVRKSQQETEDPYSYQDDLLRLEQDVVVPLCDDKKVFVYETLDFWRQIKSAGSALPANALYLNQYRTTNPEMLTKAKAGGPEIVEPVHIDATAQVDPSAKIGPSVSIGPGVMIGAGVRVKESIILDNVTVDKNAIVNNAIIAADCRIGAWARIEGEPLNPASVDDSPTKQTICILANNVTVARDVLVRCCIVLPQKTLTSNWWNEVLL</sequence>
<dbReference type="Gene3D" id="2.160.10.10">
    <property type="entry name" value="Hexapeptide repeat proteins"/>
    <property type="match status" value="1"/>
</dbReference>
<dbReference type="Proteomes" id="UP000076842">
    <property type="component" value="Unassembled WGS sequence"/>
</dbReference>
<dbReference type="InterPro" id="IPR050486">
    <property type="entry name" value="Mannose-1P_guanyltransferase"/>
</dbReference>
<dbReference type="InterPro" id="IPR029044">
    <property type="entry name" value="Nucleotide-diphossugar_trans"/>
</dbReference>
<dbReference type="FunCoup" id="A0A165E1T7">
    <property type="interactions" value="412"/>
</dbReference>
<keyword evidence="9" id="KW-1185">Reference proteome</keyword>
<dbReference type="AlphaFoldDB" id="A0A165E1T7"/>
<dbReference type="InterPro" id="IPR018357">
    <property type="entry name" value="Hexapep_transf_CS"/>
</dbReference>
<dbReference type="InterPro" id="IPR056729">
    <property type="entry name" value="GMPPB_C"/>
</dbReference>
<keyword evidence="4 8" id="KW-0808">Transferase</keyword>
<dbReference type="InParanoid" id="A0A165E1T7"/>
<feature type="domain" description="Mannose-1-phosphate guanyltransferase C-terminal" evidence="7">
    <location>
        <begin position="284"/>
        <end position="404"/>
    </location>
</feature>
<gene>
    <name evidence="8" type="ORF">CALCODRAFT_500472</name>
</gene>
<dbReference type="EC" id="2.7.7.13" evidence="3"/>
<organism evidence="8 9">
    <name type="scientific">Calocera cornea HHB12733</name>
    <dbReference type="NCBI Taxonomy" id="1353952"/>
    <lineage>
        <taxon>Eukaryota</taxon>
        <taxon>Fungi</taxon>
        <taxon>Dikarya</taxon>
        <taxon>Basidiomycota</taxon>
        <taxon>Agaricomycotina</taxon>
        <taxon>Dacrymycetes</taxon>
        <taxon>Dacrymycetales</taxon>
        <taxon>Dacrymycetaceae</taxon>
        <taxon>Calocera</taxon>
    </lineage>
</organism>
<evidence type="ECO:0000313" key="9">
    <source>
        <dbReference type="Proteomes" id="UP000076842"/>
    </source>
</evidence>
<protein>
    <recommendedName>
        <fullName evidence="3">mannose-1-phosphate guanylyltransferase</fullName>
        <ecNumber evidence="3">2.7.7.13</ecNumber>
    </recommendedName>
</protein>
<dbReference type="OrthoDB" id="285674at2759"/>
<dbReference type="PANTHER" id="PTHR22572">
    <property type="entry name" value="SUGAR-1-PHOSPHATE GUANYL TRANSFERASE"/>
    <property type="match status" value="1"/>
</dbReference>
<dbReference type="Gene3D" id="3.90.550.10">
    <property type="entry name" value="Spore Coat Polysaccharide Biosynthesis Protein SpsA, Chain A"/>
    <property type="match status" value="1"/>
</dbReference>
<feature type="domain" description="Nucleotidyl transferase" evidence="6">
    <location>
        <begin position="6"/>
        <end position="209"/>
    </location>
</feature>